<sequence>MKNPSSPISRKTTTTTTTPCCTKVGIKRGPWTPEEDELLSSYVKKEGTGRWRTLPSRAGLLRCGKSCRLRWMNYLRPSVKRGRIAPDEEDIILRLHRLLGNRWSLIAGRIPGRTDNEIKNYWNTHLSKKLISQGIDPRTHKPLNPDHNSSQFAKDPNQNSGPKSVNLEETGRTYRVMATKVSQTFNMTNLDHYQNPEVVEDGNDNRLNDNCDALVMELQSDQGHSNEEYHFNGNEDEDTFSSFLESLINENENLFLINQQQQQQQHPNMIAPPVQHGVFSAQPFNNTATWEVEVAPSMAALGDEMLL</sequence>
<feature type="compositionally biased region" description="Polar residues" evidence="7">
    <location>
        <begin position="1"/>
        <end position="11"/>
    </location>
</feature>
<feature type="compositionally biased region" description="Polar residues" evidence="7">
    <location>
        <begin position="146"/>
        <end position="163"/>
    </location>
</feature>
<gene>
    <name evidence="10" type="ORF">MANES_08G145500v8</name>
</gene>
<dbReference type="GO" id="GO:0000987">
    <property type="term" value="F:cis-regulatory region sequence-specific DNA binding"/>
    <property type="evidence" value="ECO:0000318"/>
    <property type="project" value="GO_Central"/>
</dbReference>
<accession>A0A2C9VIP5</accession>
<feature type="domain" description="Myb-like" evidence="8">
    <location>
        <begin position="23"/>
        <end position="75"/>
    </location>
</feature>
<name>A0A2C9VIP5_MANES</name>
<keyword evidence="2" id="KW-0677">Repeat</keyword>
<dbReference type="CDD" id="cd00167">
    <property type="entry name" value="SANT"/>
    <property type="match status" value="2"/>
</dbReference>
<evidence type="ECO:0000313" key="10">
    <source>
        <dbReference type="EMBL" id="OAY44386.1"/>
    </source>
</evidence>
<dbReference type="PROSITE" id="PS50090">
    <property type="entry name" value="MYB_LIKE"/>
    <property type="match status" value="2"/>
</dbReference>
<keyword evidence="5" id="KW-0804">Transcription</keyword>
<proteinExistence type="predicted"/>
<dbReference type="Gramene" id="Manes.08G145500.1.v8.1">
    <property type="protein sequence ID" value="Manes.08G145500.1.v8.1.CDS"/>
    <property type="gene ID" value="Manes.08G145500.v8.1"/>
</dbReference>
<evidence type="ECO:0000259" key="8">
    <source>
        <dbReference type="PROSITE" id="PS50090"/>
    </source>
</evidence>
<keyword evidence="3" id="KW-0805">Transcription regulation</keyword>
<evidence type="ECO:0000256" key="7">
    <source>
        <dbReference type="SAM" id="MobiDB-lite"/>
    </source>
</evidence>
<feature type="domain" description="HTH myb-type" evidence="9">
    <location>
        <begin position="76"/>
        <end position="130"/>
    </location>
</feature>
<dbReference type="InterPro" id="IPR009057">
    <property type="entry name" value="Homeodomain-like_sf"/>
</dbReference>
<protein>
    <recommendedName>
        <fullName evidence="12">MYB family protein</fullName>
    </recommendedName>
</protein>
<dbReference type="GO" id="GO:0005634">
    <property type="term" value="C:nucleus"/>
    <property type="evidence" value="ECO:0000318"/>
    <property type="project" value="GO_Central"/>
</dbReference>
<evidence type="ECO:0000256" key="4">
    <source>
        <dbReference type="ARBA" id="ARBA00023125"/>
    </source>
</evidence>
<dbReference type="PANTHER" id="PTHR47994:SF5">
    <property type="entry name" value="F14D16.11-RELATED"/>
    <property type="match status" value="1"/>
</dbReference>
<dbReference type="SMR" id="A0A2C9VIP5"/>
<feature type="region of interest" description="Disordered" evidence="7">
    <location>
        <begin position="1"/>
        <end position="26"/>
    </location>
</feature>
<evidence type="ECO:0000256" key="1">
    <source>
        <dbReference type="ARBA" id="ARBA00004123"/>
    </source>
</evidence>
<dbReference type="InterPro" id="IPR001005">
    <property type="entry name" value="SANT/Myb"/>
</dbReference>
<evidence type="ECO:0000259" key="9">
    <source>
        <dbReference type="PROSITE" id="PS51294"/>
    </source>
</evidence>
<dbReference type="FunFam" id="1.10.10.60:FF:000254">
    <property type="entry name" value="transcription repressor MYB5-like"/>
    <property type="match status" value="1"/>
</dbReference>
<dbReference type="Gene3D" id="1.10.10.60">
    <property type="entry name" value="Homeodomain-like"/>
    <property type="match status" value="2"/>
</dbReference>
<dbReference type="FunFam" id="1.10.10.60:FF:000121">
    <property type="entry name" value="Myb transcription factor"/>
    <property type="match status" value="1"/>
</dbReference>
<dbReference type="PANTHER" id="PTHR47994">
    <property type="entry name" value="F14D16.11-RELATED"/>
    <property type="match status" value="1"/>
</dbReference>
<dbReference type="EMBL" id="CM004394">
    <property type="protein sequence ID" value="OAY44386.1"/>
    <property type="molecule type" value="Genomic_DNA"/>
</dbReference>
<keyword evidence="4" id="KW-0238">DNA-binding</keyword>
<feature type="domain" description="HTH myb-type" evidence="9">
    <location>
        <begin position="23"/>
        <end position="75"/>
    </location>
</feature>
<dbReference type="GO" id="GO:0006355">
    <property type="term" value="P:regulation of DNA-templated transcription"/>
    <property type="evidence" value="ECO:0000318"/>
    <property type="project" value="GO_Central"/>
</dbReference>
<feature type="domain" description="Myb-like" evidence="8">
    <location>
        <begin position="76"/>
        <end position="126"/>
    </location>
</feature>
<keyword evidence="6" id="KW-0539">Nucleus</keyword>
<evidence type="ECO:0000313" key="11">
    <source>
        <dbReference type="Proteomes" id="UP000091857"/>
    </source>
</evidence>
<evidence type="ECO:0000256" key="3">
    <source>
        <dbReference type="ARBA" id="ARBA00023015"/>
    </source>
</evidence>
<comment type="subcellular location">
    <subcellularLocation>
        <location evidence="1">Nucleus</location>
    </subcellularLocation>
</comment>
<evidence type="ECO:0000256" key="2">
    <source>
        <dbReference type="ARBA" id="ARBA00022737"/>
    </source>
</evidence>
<dbReference type="Proteomes" id="UP000091857">
    <property type="component" value="Chromosome 8"/>
</dbReference>
<dbReference type="Pfam" id="PF00249">
    <property type="entry name" value="Myb_DNA-binding"/>
    <property type="match status" value="2"/>
</dbReference>
<dbReference type="PROSITE" id="PS51294">
    <property type="entry name" value="HTH_MYB"/>
    <property type="match status" value="2"/>
</dbReference>
<dbReference type="OrthoDB" id="2143914at2759"/>
<organism evidence="10 11">
    <name type="scientific">Manihot esculenta</name>
    <name type="common">Cassava</name>
    <name type="synonym">Jatropha manihot</name>
    <dbReference type="NCBI Taxonomy" id="3983"/>
    <lineage>
        <taxon>Eukaryota</taxon>
        <taxon>Viridiplantae</taxon>
        <taxon>Streptophyta</taxon>
        <taxon>Embryophyta</taxon>
        <taxon>Tracheophyta</taxon>
        <taxon>Spermatophyta</taxon>
        <taxon>Magnoliopsida</taxon>
        <taxon>eudicotyledons</taxon>
        <taxon>Gunneridae</taxon>
        <taxon>Pentapetalae</taxon>
        <taxon>rosids</taxon>
        <taxon>fabids</taxon>
        <taxon>Malpighiales</taxon>
        <taxon>Euphorbiaceae</taxon>
        <taxon>Crotonoideae</taxon>
        <taxon>Manihoteae</taxon>
        <taxon>Manihot</taxon>
    </lineage>
</organism>
<dbReference type="STRING" id="3983.A0A2C9VIP5"/>
<dbReference type="AlphaFoldDB" id="A0A2C9VIP5"/>
<feature type="region of interest" description="Disordered" evidence="7">
    <location>
        <begin position="135"/>
        <end position="171"/>
    </location>
</feature>
<evidence type="ECO:0008006" key="12">
    <source>
        <dbReference type="Google" id="ProtNLM"/>
    </source>
</evidence>
<dbReference type="InterPro" id="IPR017930">
    <property type="entry name" value="Myb_dom"/>
</dbReference>
<evidence type="ECO:0000256" key="6">
    <source>
        <dbReference type="ARBA" id="ARBA00023242"/>
    </source>
</evidence>
<dbReference type="InterPro" id="IPR015495">
    <property type="entry name" value="Myb_TF_plants"/>
</dbReference>
<reference evidence="11" key="1">
    <citation type="journal article" date="2016" name="Nat. Biotechnol.">
        <title>Sequencing wild and cultivated cassava and related species reveals extensive interspecific hybridization and genetic diversity.</title>
        <authorList>
            <person name="Bredeson J.V."/>
            <person name="Lyons J.B."/>
            <person name="Prochnik S.E."/>
            <person name="Wu G.A."/>
            <person name="Ha C.M."/>
            <person name="Edsinger-Gonzales E."/>
            <person name="Grimwood J."/>
            <person name="Schmutz J."/>
            <person name="Rabbi I.Y."/>
            <person name="Egesi C."/>
            <person name="Nauluvula P."/>
            <person name="Lebot V."/>
            <person name="Ndunguru J."/>
            <person name="Mkamilo G."/>
            <person name="Bart R.S."/>
            <person name="Setter T.L."/>
            <person name="Gleadow R.M."/>
            <person name="Kulakow P."/>
            <person name="Ferguson M.E."/>
            <person name="Rounsley S."/>
            <person name="Rokhsar D.S."/>
        </authorList>
    </citation>
    <scope>NUCLEOTIDE SEQUENCE [LARGE SCALE GENOMIC DNA]</scope>
    <source>
        <strain evidence="11">cv. AM560-2</strain>
    </source>
</reference>
<keyword evidence="11" id="KW-1185">Reference proteome</keyword>
<comment type="caution">
    <text evidence="10">The sequence shown here is derived from an EMBL/GenBank/DDBJ whole genome shotgun (WGS) entry which is preliminary data.</text>
</comment>
<dbReference type="SUPFAM" id="SSF46689">
    <property type="entry name" value="Homeodomain-like"/>
    <property type="match status" value="1"/>
</dbReference>
<dbReference type="SMART" id="SM00717">
    <property type="entry name" value="SANT"/>
    <property type="match status" value="2"/>
</dbReference>
<evidence type="ECO:0000256" key="5">
    <source>
        <dbReference type="ARBA" id="ARBA00023163"/>
    </source>
</evidence>